<keyword evidence="1" id="KW-0812">Transmembrane</keyword>
<name>V5XWB0_BPS25</name>
<dbReference type="RefSeq" id="YP_008854339.1">
    <property type="nucleotide sequence ID" value="NC_022920.1"/>
</dbReference>
<evidence type="ECO:0000313" key="3">
    <source>
        <dbReference type="Proteomes" id="UP000204595"/>
    </source>
</evidence>
<proteinExistence type="predicted"/>
<accession>V5XWB0</accession>
<keyword evidence="3" id="KW-1185">Reference proteome</keyword>
<organism evidence="2 3">
    <name type="scientific">Staphylococcus phage S25-3</name>
    <dbReference type="NCBI Taxonomy" id="1041526"/>
    <lineage>
        <taxon>Viruses</taxon>
        <taxon>Duplodnaviria</taxon>
        <taxon>Heunggongvirae</taxon>
        <taxon>Uroviricota</taxon>
        <taxon>Caudoviricetes</taxon>
        <taxon>Herelleviridae</taxon>
        <taxon>Twortvirinae</taxon>
        <taxon>Kayvirus</taxon>
        <taxon>Kayvirus S253</taxon>
    </lineage>
</organism>
<protein>
    <submittedName>
        <fullName evidence="2">Uncharacterized protein</fullName>
    </submittedName>
</protein>
<dbReference type="GeneID" id="17729576"/>
<dbReference type="Proteomes" id="UP000204595">
    <property type="component" value="Segment"/>
</dbReference>
<keyword evidence="1" id="KW-1133">Transmembrane helix</keyword>
<dbReference type="EMBL" id="AB853330">
    <property type="protein sequence ID" value="BAO09367.1"/>
    <property type="molecule type" value="Genomic_DNA"/>
</dbReference>
<reference evidence="2 3" key="2">
    <citation type="journal article" date="2014" name="Ann. Microbiol.">
        <title>Genomic and phylogenetic traits of Staphylococcus phages S25-3 and S25-4 (family Myoviridae, genus Twort-like viruses).</title>
        <authorList>
            <person name="Takemura-Uchiyama I."/>
            <person name="Uchiyama J."/>
            <person name="Kato S."/>
            <person name="Ujihara T."/>
            <person name="Daibata M."/>
            <person name="Matsuzaki S."/>
        </authorList>
    </citation>
    <scope>NUCLEOTIDE SEQUENCE [LARGE SCALE GENOMIC DNA]</scope>
    <source>
        <strain evidence="2 3">S25-3</strain>
    </source>
</reference>
<dbReference type="KEGG" id="vg:17729576"/>
<feature type="transmembrane region" description="Helical" evidence="1">
    <location>
        <begin position="45"/>
        <end position="65"/>
    </location>
</feature>
<sequence length="69" mass="7373">MDKVLEFVVNFIKSILIVLLGALVVSICCGIGIFLSSLFLSGGDMLGVGLFFGSLIMLSITLAIFKTWS</sequence>
<keyword evidence="1" id="KW-0472">Membrane</keyword>
<evidence type="ECO:0000313" key="2">
    <source>
        <dbReference type="EMBL" id="BAO09367.1"/>
    </source>
</evidence>
<evidence type="ECO:0000256" key="1">
    <source>
        <dbReference type="SAM" id="Phobius"/>
    </source>
</evidence>
<reference evidence="2 3" key="1">
    <citation type="journal article" date="2013" name="FEMS Microbiol. Lett.">
        <title>Evaluating efficacy of bacteriophage therapy against Staphylococcus aureus infections using a silkworm larval infection model.</title>
        <authorList>
            <person name="Takemura-Uchiyama I."/>
            <person name="Uchiyama J."/>
            <person name="Kato S."/>
            <person name="Inoue T."/>
            <person name="Ujihara T."/>
            <person name="Ohara N."/>
            <person name="Daibata M."/>
            <person name="Matsuzaki S."/>
        </authorList>
    </citation>
    <scope>NUCLEOTIDE SEQUENCE [LARGE SCALE GENOMIC DNA]</scope>
    <source>
        <strain evidence="2 3">S25-3</strain>
    </source>
</reference>
<organismHost>
    <name type="scientific">Staphylococcus aureus</name>
    <dbReference type="NCBI Taxonomy" id="1280"/>
</organismHost>
<feature type="transmembrane region" description="Helical" evidence="1">
    <location>
        <begin position="12"/>
        <end position="39"/>
    </location>
</feature>